<dbReference type="STRING" id="1121131.SAMN02745229_01508"/>
<dbReference type="Pfam" id="PF00491">
    <property type="entry name" value="Arginase"/>
    <property type="match status" value="1"/>
</dbReference>
<sequence length="278" mass="31886">MKSLCDVTVFNFTGVYESEDFYKDIDDPRFIECRNIPGTDCLCDEEGEKEIRRRMEEAHTPINGIHFIDNGNYHYMSYVFTSYIKEFFHLIYFDNHPDLKPSMFGDILSCGSWVKKVLDTNTHVRKVIAAGVNGKLFEEIDVNDSKKVTLMSFCDEDEAALEKENLTEENVPLLNNSLAKEKTLADKLLDELSDDLPIYISIDKDVLAPDQLMTNWDQGTMKSETLISIVKRLLESKRVLGIDICGEVSHDTDCDRDKEISRNNSFNRELLKGIIADQ</sequence>
<dbReference type="GO" id="GO:0033389">
    <property type="term" value="P:putrescine biosynthetic process from arginine, via agmatine"/>
    <property type="evidence" value="ECO:0007669"/>
    <property type="project" value="TreeGrafter"/>
</dbReference>
<keyword evidence="2" id="KW-1185">Reference proteome</keyword>
<dbReference type="SUPFAM" id="SSF52768">
    <property type="entry name" value="Arginase/deacetylase"/>
    <property type="match status" value="1"/>
</dbReference>
<protein>
    <submittedName>
        <fullName evidence="1">Arginase family protein</fullName>
    </submittedName>
</protein>
<name>A0A1M5YHY7_BUTFI</name>
<dbReference type="GO" id="GO:0046872">
    <property type="term" value="F:metal ion binding"/>
    <property type="evidence" value="ECO:0007669"/>
    <property type="project" value="InterPro"/>
</dbReference>
<dbReference type="Gene3D" id="3.40.800.10">
    <property type="entry name" value="Ureohydrolase domain"/>
    <property type="match status" value="1"/>
</dbReference>
<dbReference type="AlphaFoldDB" id="A0A1M5YHY7"/>
<dbReference type="EMBL" id="FQXK01000011">
    <property type="protein sequence ID" value="SHI11650.1"/>
    <property type="molecule type" value="Genomic_DNA"/>
</dbReference>
<dbReference type="GO" id="GO:0008783">
    <property type="term" value="F:agmatinase activity"/>
    <property type="evidence" value="ECO:0007669"/>
    <property type="project" value="TreeGrafter"/>
</dbReference>
<dbReference type="OrthoDB" id="9805406at2"/>
<dbReference type="InterPro" id="IPR006035">
    <property type="entry name" value="Ureohydrolase"/>
</dbReference>
<dbReference type="PANTHER" id="PTHR11358">
    <property type="entry name" value="ARGINASE/AGMATINASE"/>
    <property type="match status" value="1"/>
</dbReference>
<reference evidence="2" key="1">
    <citation type="submission" date="2016-11" db="EMBL/GenBank/DDBJ databases">
        <authorList>
            <person name="Varghese N."/>
            <person name="Submissions S."/>
        </authorList>
    </citation>
    <scope>NUCLEOTIDE SEQUENCE [LARGE SCALE GENOMIC DNA]</scope>
    <source>
        <strain evidence="2">DSM 3071</strain>
    </source>
</reference>
<proteinExistence type="predicted"/>
<dbReference type="PANTHER" id="PTHR11358:SF41">
    <property type="entry name" value="ARGINASE"/>
    <property type="match status" value="1"/>
</dbReference>
<dbReference type="InterPro" id="IPR023696">
    <property type="entry name" value="Ureohydrolase_dom_sf"/>
</dbReference>
<gene>
    <name evidence="1" type="ORF">SAMN02745229_01508</name>
</gene>
<evidence type="ECO:0000313" key="1">
    <source>
        <dbReference type="EMBL" id="SHI11650.1"/>
    </source>
</evidence>
<dbReference type="RefSeq" id="WP_073386742.1">
    <property type="nucleotide sequence ID" value="NZ_FQXK01000011.1"/>
</dbReference>
<organism evidence="1 2">
    <name type="scientific">Butyrivibrio fibrisolvens DSM 3071</name>
    <dbReference type="NCBI Taxonomy" id="1121131"/>
    <lineage>
        <taxon>Bacteria</taxon>
        <taxon>Bacillati</taxon>
        <taxon>Bacillota</taxon>
        <taxon>Clostridia</taxon>
        <taxon>Lachnospirales</taxon>
        <taxon>Lachnospiraceae</taxon>
        <taxon>Butyrivibrio</taxon>
    </lineage>
</organism>
<accession>A0A1M5YHY7</accession>
<dbReference type="GeneID" id="89508661"/>
<dbReference type="Proteomes" id="UP000184278">
    <property type="component" value="Unassembled WGS sequence"/>
</dbReference>
<evidence type="ECO:0000313" key="2">
    <source>
        <dbReference type="Proteomes" id="UP000184278"/>
    </source>
</evidence>